<feature type="chain" id="PRO_5035803338" description="Secreted protein" evidence="1">
    <location>
        <begin position="24"/>
        <end position="149"/>
    </location>
</feature>
<name>A0A8T1V4A8_9STRA</name>
<keyword evidence="1" id="KW-0732">Signal</keyword>
<sequence>MLLPLTAASSFTVLLLLTAASSCISCRYRYTAETSFTVAGLRSPAHGRLGPDGYDLRLRCDDFDRRLGPAAGRLDADGRNRCLRSAAGRLGASGLTFALVPLVLPANRRCCSSWVQTIPVDWAILPVVAADFACWYGATDLARRGSTAT</sequence>
<accession>A0A8T1V4A8</accession>
<gene>
    <name evidence="2" type="ORF">PHYPSEUDO_015193</name>
</gene>
<comment type="caution">
    <text evidence="2">The sequence shown here is derived from an EMBL/GenBank/DDBJ whole genome shotgun (WGS) entry which is preliminary data.</text>
</comment>
<reference evidence="2" key="1">
    <citation type="submission" date="2021-02" db="EMBL/GenBank/DDBJ databases">
        <authorList>
            <person name="Palmer J.M."/>
        </authorList>
    </citation>
    <scope>NUCLEOTIDE SEQUENCE</scope>
    <source>
        <strain evidence="2">SCRP734</strain>
    </source>
</reference>
<proteinExistence type="predicted"/>
<evidence type="ECO:0000313" key="2">
    <source>
        <dbReference type="EMBL" id="KAG7375811.1"/>
    </source>
</evidence>
<protein>
    <recommendedName>
        <fullName evidence="4">Secreted protein</fullName>
    </recommendedName>
</protein>
<feature type="signal peptide" evidence="1">
    <location>
        <begin position="1"/>
        <end position="23"/>
    </location>
</feature>
<dbReference type="Proteomes" id="UP000694044">
    <property type="component" value="Unassembled WGS sequence"/>
</dbReference>
<evidence type="ECO:0000256" key="1">
    <source>
        <dbReference type="SAM" id="SignalP"/>
    </source>
</evidence>
<organism evidence="2 3">
    <name type="scientific">Phytophthora pseudosyringae</name>
    <dbReference type="NCBI Taxonomy" id="221518"/>
    <lineage>
        <taxon>Eukaryota</taxon>
        <taxon>Sar</taxon>
        <taxon>Stramenopiles</taxon>
        <taxon>Oomycota</taxon>
        <taxon>Peronosporomycetes</taxon>
        <taxon>Peronosporales</taxon>
        <taxon>Peronosporaceae</taxon>
        <taxon>Phytophthora</taxon>
    </lineage>
</organism>
<evidence type="ECO:0008006" key="4">
    <source>
        <dbReference type="Google" id="ProtNLM"/>
    </source>
</evidence>
<evidence type="ECO:0000313" key="3">
    <source>
        <dbReference type="Proteomes" id="UP000694044"/>
    </source>
</evidence>
<dbReference type="EMBL" id="JAGDFM010000916">
    <property type="protein sequence ID" value="KAG7375811.1"/>
    <property type="molecule type" value="Genomic_DNA"/>
</dbReference>
<keyword evidence="3" id="KW-1185">Reference proteome</keyword>
<dbReference type="AlphaFoldDB" id="A0A8T1V4A8"/>